<reference evidence="1" key="1">
    <citation type="journal article" date="2015" name="Nature">
        <title>Complex archaea that bridge the gap between prokaryotes and eukaryotes.</title>
        <authorList>
            <person name="Spang A."/>
            <person name="Saw J.H."/>
            <person name="Jorgensen S.L."/>
            <person name="Zaremba-Niedzwiedzka K."/>
            <person name="Martijn J."/>
            <person name="Lind A.E."/>
            <person name="van Eijk R."/>
            <person name="Schleper C."/>
            <person name="Guy L."/>
            <person name="Ettema T.J."/>
        </authorList>
    </citation>
    <scope>NUCLEOTIDE SEQUENCE</scope>
</reference>
<dbReference type="AlphaFoldDB" id="A0A0F9BU32"/>
<protein>
    <submittedName>
        <fullName evidence="1">Uncharacterized protein</fullName>
    </submittedName>
</protein>
<sequence>SGSTYINAPTGQLIHLHINDIMKMSLSVAGLTMGIPIAMGTNKITGLGDPAAAQDATTKIYVDAALMIGSANAEWIPCAYMDSAIVDTWRVSNVGTLDNLGATNTSITFTLPLPTNRGGKKLYINGYSIGIFAADADDYVNNSFLKMSKFDTVTTIPNSLVTTNRTAQGEFDTTFAAVDVSGFNQIYLILEVVNTNANQLRITNVAIRCYYDT</sequence>
<name>A0A0F9BU32_9ZZZZ</name>
<dbReference type="EMBL" id="LAZR01039267">
    <property type="protein sequence ID" value="KKL17417.1"/>
    <property type="molecule type" value="Genomic_DNA"/>
</dbReference>
<feature type="non-terminal residue" evidence="1">
    <location>
        <position position="1"/>
    </location>
</feature>
<comment type="caution">
    <text evidence="1">The sequence shown here is derived from an EMBL/GenBank/DDBJ whole genome shotgun (WGS) entry which is preliminary data.</text>
</comment>
<proteinExistence type="predicted"/>
<evidence type="ECO:0000313" key="1">
    <source>
        <dbReference type="EMBL" id="KKL17417.1"/>
    </source>
</evidence>
<organism evidence="1">
    <name type="scientific">marine sediment metagenome</name>
    <dbReference type="NCBI Taxonomy" id="412755"/>
    <lineage>
        <taxon>unclassified sequences</taxon>
        <taxon>metagenomes</taxon>
        <taxon>ecological metagenomes</taxon>
    </lineage>
</organism>
<accession>A0A0F9BU32</accession>
<gene>
    <name evidence="1" type="ORF">LCGC14_2485800</name>
</gene>